<sequence length="70" mass="8128">MKSISKDLLKGKYVSFIDKRGTYRCQKVVSIRGNVLTVKDSQGKKQRIPLRTVRGRQLKKKLQPIEELIQ</sequence>
<accession>A0A0F9FXL9</accession>
<dbReference type="EMBL" id="LAZR01022117">
    <property type="protein sequence ID" value="KKL82986.1"/>
    <property type="molecule type" value="Genomic_DNA"/>
</dbReference>
<protein>
    <submittedName>
        <fullName evidence="1">Uncharacterized protein</fullName>
    </submittedName>
</protein>
<dbReference type="AlphaFoldDB" id="A0A0F9FXL9"/>
<name>A0A0F9FXL9_9ZZZZ</name>
<comment type="caution">
    <text evidence="1">The sequence shown here is derived from an EMBL/GenBank/DDBJ whole genome shotgun (WGS) entry which is preliminary data.</text>
</comment>
<gene>
    <name evidence="1" type="ORF">LCGC14_1979260</name>
</gene>
<proteinExistence type="predicted"/>
<reference evidence="1" key="1">
    <citation type="journal article" date="2015" name="Nature">
        <title>Complex archaea that bridge the gap between prokaryotes and eukaryotes.</title>
        <authorList>
            <person name="Spang A."/>
            <person name="Saw J.H."/>
            <person name="Jorgensen S.L."/>
            <person name="Zaremba-Niedzwiedzka K."/>
            <person name="Martijn J."/>
            <person name="Lind A.E."/>
            <person name="van Eijk R."/>
            <person name="Schleper C."/>
            <person name="Guy L."/>
            <person name="Ettema T.J."/>
        </authorList>
    </citation>
    <scope>NUCLEOTIDE SEQUENCE</scope>
</reference>
<evidence type="ECO:0000313" key="1">
    <source>
        <dbReference type="EMBL" id="KKL82986.1"/>
    </source>
</evidence>
<organism evidence="1">
    <name type="scientific">marine sediment metagenome</name>
    <dbReference type="NCBI Taxonomy" id="412755"/>
    <lineage>
        <taxon>unclassified sequences</taxon>
        <taxon>metagenomes</taxon>
        <taxon>ecological metagenomes</taxon>
    </lineage>
</organism>